<dbReference type="AlphaFoldDB" id="A0A4C1XAS4"/>
<dbReference type="EMBL" id="BGZK01000761">
    <property type="protein sequence ID" value="GBP59439.1"/>
    <property type="molecule type" value="Genomic_DNA"/>
</dbReference>
<reference evidence="1 2" key="1">
    <citation type="journal article" date="2019" name="Commun. Biol.">
        <title>The bagworm genome reveals a unique fibroin gene that provides high tensile strength.</title>
        <authorList>
            <person name="Kono N."/>
            <person name="Nakamura H."/>
            <person name="Ohtoshi R."/>
            <person name="Tomita M."/>
            <person name="Numata K."/>
            <person name="Arakawa K."/>
        </authorList>
    </citation>
    <scope>NUCLEOTIDE SEQUENCE [LARGE SCALE GENOMIC DNA]</scope>
</reference>
<proteinExistence type="predicted"/>
<protein>
    <submittedName>
        <fullName evidence="1">Uncharacterized protein</fullName>
    </submittedName>
</protein>
<dbReference type="Proteomes" id="UP000299102">
    <property type="component" value="Unassembled WGS sequence"/>
</dbReference>
<evidence type="ECO:0000313" key="2">
    <source>
        <dbReference type="Proteomes" id="UP000299102"/>
    </source>
</evidence>
<evidence type="ECO:0000313" key="1">
    <source>
        <dbReference type="EMBL" id="GBP59439.1"/>
    </source>
</evidence>
<accession>A0A4C1XAS4</accession>
<sequence length="128" mass="14694">MGHERHLFRSLKILVRGVRISTITMQKDPTSRSSLPNFVESSRQTNRVCFSASNAFGSLKLDRIRLDNCPVGEWRRLVSGITIRTRYRISEDDLNSIEVEDVDGQQDETMTRSTFVSVFDFPLRAIDV</sequence>
<keyword evidence="2" id="KW-1185">Reference proteome</keyword>
<name>A0A4C1XAS4_EUMVA</name>
<comment type="caution">
    <text evidence="1">The sequence shown here is derived from an EMBL/GenBank/DDBJ whole genome shotgun (WGS) entry which is preliminary data.</text>
</comment>
<organism evidence="1 2">
    <name type="scientific">Eumeta variegata</name>
    <name type="common">Bagworm moth</name>
    <name type="synonym">Eumeta japonica</name>
    <dbReference type="NCBI Taxonomy" id="151549"/>
    <lineage>
        <taxon>Eukaryota</taxon>
        <taxon>Metazoa</taxon>
        <taxon>Ecdysozoa</taxon>
        <taxon>Arthropoda</taxon>
        <taxon>Hexapoda</taxon>
        <taxon>Insecta</taxon>
        <taxon>Pterygota</taxon>
        <taxon>Neoptera</taxon>
        <taxon>Endopterygota</taxon>
        <taxon>Lepidoptera</taxon>
        <taxon>Glossata</taxon>
        <taxon>Ditrysia</taxon>
        <taxon>Tineoidea</taxon>
        <taxon>Psychidae</taxon>
        <taxon>Oiketicinae</taxon>
        <taxon>Eumeta</taxon>
    </lineage>
</organism>
<gene>
    <name evidence="1" type="ORF">EVAR_80766_1</name>
</gene>